<dbReference type="PATRIC" id="fig|1123269.5.peg.1150"/>
<dbReference type="OrthoDB" id="7583562at2"/>
<dbReference type="Pfam" id="PF14559">
    <property type="entry name" value="TPR_19"/>
    <property type="match status" value="1"/>
</dbReference>
<gene>
    <name evidence="2" type="ORF">NX02_05955</name>
</gene>
<dbReference type="EMBL" id="CP006644">
    <property type="protein sequence ID" value="AHE52926.1"/>
    <property type="molecule type" value="Genomic_DNA"/>
</dbReference>
<feature type="chain" id="PRO_5004785135" evidence="1">
    <location>
        <begin position="17"/>
        <end position="121"/>
    </location>
</feature>
<dbReference type="PROSITE" id="PS51257">
    <property type="entry name" value="PROKAR_LIPOPROTEIN"/>
    <property type="match status" value="1"/>
</dbReference>
<accession>W0A744</accession>
<sequence>MKKVLFSILVAAPLMAGCATTAERQAAADPYGYKAISAGDLDLAEARLKREAAVFPTEPSVLLNLAFVYAETGRATEAATLYRKALKADNVLMSVPGSDRPGWSHDIAKMGLNRGAVFAVR</sequence>
<dbReference type="RefSeq" id="WP_025291215.1">
    <property type="nucleotide sequence ID" value="NZ_CP006644.1"/>
</dbReference>
<keyword evidence="1" id="KW-0732">Signal</keyword>
<keyword evidence="3" id="KW-1185">Reference proteome</keyword>
<reference evidence="2 3" key="1">
    <citation type="submission" date="2013-07" db="EMBL/GenBank/DDBJ databases">
        <title>Completed genome of Sphingomonas sanxanigenens NX02.</title>
        <authorList>
            <person name="Ma T."/>
            <person name="Huang H."/>
            <person name="Wu M."/>
            <person name="Li X."/>
            <person name="Li G."/>
        </authorList>
    </citation>
    <scope>NUCLEOTIDE SEQUENCE [LARGE SCALE GENOMIC DNA]</scope>
    <source>
        <strain evidence="2 3">NX02</strain>
    </source>
</reference>
<proteinExistence type="predicted"/>
<dbReference type="AlphaFoldDB" id="W0A744"/>
<protein>
    <submittedName>
        <fullName evidence="2">Uncharacterized protein</fullName>
    </submittedName>
</protein>
<dbReference type="Gene3D" id="1.25.40.10">
    <property type="entry name" value="Tetratricopeptide repeat domain"/>
    <property type="match status" value="1"/>
</dbReference>
<dbReference type="Proteomes" id="UP000018851">
    <property type="component" value="Chromosome"/>
</dbReference>
<name>W0A744_9SPHN</name>
<evidence type="ECO:0000256" key="1">
    <source>
        <dbReference type="SAM" id="SignalP"/>
    </source>
</evidence>
<dbReference type="InterPro" id="IPR011990">
    <property type="entry name" value="TPR-like_helical_dom_sf"/>
</dbReference>
<evidence type="ECO:0000313" key="3">
    <source>
        <dbReference type="Proteomes" id="UP000018851"/>
    </source>
</evidence>
<dbReference type="SUPFAM" id="SSF48452">
    <property type="entry name" value="TPR-like"/>
    <property type="match status" value="1"/>
</dbReference>
<organism evidence="2 3">
    <name type="scientific">Sphingomonas sanxanigenens DSM 19645 = NX02</name>
    <dbReference type="NCBI Taxonomy" id="1123269"/>
    <lineage>
        <taxon>Bacteria</taxon>
        <taxon>Pseudomonadati</taxon>
        <taxon>Pseudomonadota</taxon>
        <taxon>Alphaproteobacteria</taxon>
        <taxon>Sphingomonadales</taxon>
        <taxon>Sphingomonadaceae</taxon>
        <taxon>Sphingomonas</taxon>
    </lineage>
</organism>
<dbReference type="KEGG" id="ssan:NX02_05955"/>
<dbReference type="HOGENOM" id="CLU_2071619_0_0_5"/>
<dbReference type="eggNOG" id="ENOG5031BPF">
    <property type="taxonomic scope" value="Bacteria"/>
</dbReference>
<evidence type="ECO:0000313" key="2">
    <source>
        <dbReference type="EMBL" id="AHE52926.1"/>
    </source>
</evidence>
<feature type="signal peptide" evidence="1">
    <location>
        <begin position="1"/>
        <end position="16"/>
    </location>
</feature>